<feature type="domain" description="Methyltransferase type 11" evidence="2">
    <location>
        <begin position="74"/>
        <end position="172"/>
    </location>
</feature>
<name>D7F1M5_9ACTN</name>
<evidence type="ECO:0000256" key="1">
    <source>
        <dbReference type="ARBA" id="ARBA00022679"/>
    </source>
</evidence>
<dbReference type="EMBL" id="FJ462704">
    <property type="protein sequence ID" value="ACR50778.1"/>
    <property type="molecule type" value="Genomic_DNA"/>
</dbReference>
<dbReference type="SUPFAM" id="SSF53335">
    <property type="entry name" value="S-adenosyl-L-methionine-dependent methyltransferases"/>
    <property type="match status" value="1"/>
</dbReference>
<dbReference type="InterPro" id="IPR013216">
    <property type="entry name" value="Methyltransf_11"/>
</dbReference>
<protein>
    <submittedName>
        <fullName evidence="3">Methyltransferase</fullName>
    </submittedName>
</protein>
<dbReference type="InterPro" id="IPR050447">
    <property type="entry name" value="Erg6_SMT_methyltransf"/>
</dbReference>
<dbReference type="PANTHER" id="PTHR44068">
    <property type="entry name" value="ZGC:194242"/>
    <property type="match status" value="1"/>
</dbReference>
<dbReference type="AlphaFoldDB" id="D7F1M5"/>
<evidence type="ECO:0000259" key="2">
    <source>
        <dbReference type="Pfam" id="PF08241"/>
    </source>
</evidence>
<organism evidence="3">
    <name type="scientific">Streptomyces longisporoflavus</name>
    <dbReference type="NCBI Taxonomy" id="28044"/>
    <lineage>
        <taxon>Bacteria</taxon>
        <taxon>Bacillati</taxon>
        <taxon>Actinomycetota</taxon>
        <taxon>Actinomycetes</taxon>
        <taxon>Kitasatosporales</taxon>
        <taxon>Streptomycetaceae</taxon>
        <taxon>Streptomyces</taxon>
    </lineage>
</organism>
<accession>D7F1M5</accession>
<dbReference type="InterPro" id="IPR029063">
    <property type="entry name" value="SAM-dependent_MTases_sf"/>
</dbReference>
<dbReference type="Gene3D" id="3.40.50.150">
    <property type="entry name" value="Vaccinia Virus protein VP39"/>
    <property type="match status" value="1"/>
</dbReference>
<proteinExistence type="predicted"/>
<dbReference type="GO" id="GO:0032259">
    <property type="term" value="P:methylation"/>
    <property type="evidence" value="ECO:0007669"/>
    <property type="project" value="UniProtKB-KW"/>
</dbReference>
<keyword evidence="1 3" id="KW-0808">Transferase</keyword>
<dbReference type="CDD" id="cd02440">
    <property type="entry name" value="AdoMet_MTases"/>
    <property type="match status" value="1"/>
</dbReference>
<dbReference type="Pfam" id="PF08241">
    <property type="entry name" value="Methyltransf_11"/>
    <property type="match status" value="1"/>
</dbReference>
<keyword evidence="3" id="KW-0489">Methyltransferase</keyword>
<gene>
    <name evidence="3" type="primary">tsn8</name>
</gene>
<evidence type="ECO:0000313" key="3">
    <source>
        <dbReference type="EMBL" id="ACR50778.1"/>
    </source>
</evidence>
<sequence length="290" mass="33083">MLGSLVKFRMASDWTKKVQSIYEMYPPGHLMTEESTYFNQGYWETGNETYDAAQEALAGLLADTVGMREGDTVLDCGFGYGDQDFYWLKSRKPRQIFGINITPKHVEFASDRARREGVTDRVNFQLASATEIPFPDNTFDRVVSLESAMHYQPRSQFFKEAYRVLKPGGVIATADIVPMPGAGPRENLKAHALGWLKWTVDDRNWHDRDVYAEKLSQTGFESVGVTTIQPKVWEPWRAYITKKVADPAFKPTVSKLYYRVLQKAWADPELLKRELETVDYIMAAGTKPLT</sequence>
<dbReference type="PANTHER" id="PTHR44068:SF11">
    <property type="entry name" value="GERANYL DIPHOSPHATE 2-C-METHYLTRANSFERASE"/>
    <property type="match status" value="1"/>
</dbReference>
<reference evidence="3" key="1">
    <citation type="submission" date="2008-11" db="EMBL/GenBank/DDBJ databases">
        <title>Different origins of the tetronate ring in near mirror-image antibiotics:evidence for convergent evolution?</title>
        <authorList>
            <person name="Demydchuk Y.A."/>
            <person name="Sun Y."/>
            <person name="Leadlay P.F."/>
        </authorList>
    </citation>
    <scope>NUCLEOTIDE SEQUENCE</scope>
    <source>
        <strain evidence="3">NCIMB 11426</strain>
    </source>
</reference>
<dbReference type="GO" id="GO:0008757">
    <property type="term" value="F:S-adenosylmethionine-dependent methyltransferase activity"/>
    <property type="evidence" value="ECO:0007669"/>
    <property type="project" value="InterPro"/>
</dbReference>